<evidence type="ECO:0008006" key="4">
    <source>
        <dbReference type="Google" id="ProtNLM"/>
    </source>
</evidence>
<keyword evidence="1" id="KW-0472">Membrane</keyword>
<dbReference type="RefSeq" id="WP_256769303.1">
    <property type="nucleotide sequence ID" value="NZ_CP101987.1"/>
</dbReference>
<keyword evidence="3" id="KW-1185">Reference proteome</keyword>
<feature type="transmembrane region" description="Helical" evidence="1">
    <location>
        <begin position="36"/>
        <end position="59"/>
    </location>
</feature>
<organism evidence="2 3">
    <name type="scientific">Cellulomonas xiejunii</name>
    <dbReference type="NCBI Taxonomy" id="2968083"/>
    <lineage>
        <taxon>Bacteria</taxon>
        <taxon>Bacillati</taxon>
        <taxon>Actinomycetota</taxon>
        <taxon>Actinomycetes</taxon>
        <taxon>Micrococcales</taxon>
        <taxon>Cellulomonadaceae</taxon>
        <taxon>Cellulomonas</taxon>
    </lineage>
</organism>
<name>A0ABY5KKB7_9CELL</name>
<accession>A0ABY5KKB7</accession>
<proteinExistence type="predicted"/>
<dbReference type="EMBL" id="CP101987">
    <property type="protein sequence ID" value="UUI70954.1"/>
    <property type="molecule type" value="Genomic_DNA"/>
</dbReference>
<evidence type="ECO:0000313" key="3">
    <source>
        <dbReference type="Proteomes" id="UP001316384"/>
    </source>
</evidence>
<gene>
    <name evidence="2" type="ORF">NP048_14305</name>
</gene>
<protein>
    <recommendedName>
        <fullName evidence="4">Ribosomally synthesized peptide with SipW-like signal peptide</fullName>
    </recommendedName>
</protein>
<keyword evidence="1" id="KW-0812">Transmembrane</keyword>
<reference evidence="2 3" key="1">
    <citation type="submission" date="2022-07" db="EMBL/GenBank/DDBJ databases">
        <title>Novel species in genus cellulomonas.</title>
        <authorList>
            <person name="Ye L."/>
        </authorList>
    </citation>
    <scope>NUCLEOTIDE SEQUENCE [LARGE SCALE GENOMIC DNA]</scope>
    <source>
        <strain evidence="3">zg-B89</strain>
    </source>
</reference>
<dbReference type="Proteomes" id="UP001316384">
    <property type="component" value="Chromosome"/>
</dbReference>
<sequence>MAHDRTKGADAMMDELLEEMIDPEPSRQDVARRRRFWATGSILVLAGVGVTSLTTSALFTDQDSLSGAITTGTVVLTADGAQFELPLEGLAPGGSVFAPLTVNNEGSLALRYAVSMAAATTTPSAGTAGTGDLRTQLRARVFPGPACTLAATDDAESLGDTANLVDGDFGLPPGPDPAAIVGDPATGAQPDDRTLDAVVRSETLCLRVDMSSDADDTYQNTAAELTFQLDSEQTVNN</sequence>
<keyword evidence="1" id="KW-1133">Transmembrane helix</keyword>
<evidence type="ECO:0000256" key="1">
    <source>
        <dbReference type="SAM" id="Phobius"/>
    </source>
</evidence>
<evidence type="ECO:0000313" key="2">
    <source>
        <dbReference type="EMBL" id="UUI70954.1"/>
    </source>
</evidence>